<protein>
    <recommendedName>
        <fullName evidence="3">Late embryogenesis abundant protein LEA-2 subgroup domain-containing protein</fullName>
    </recommendedName>
</protein>
<dbReference type="Proteomes" id="UP000027616">
    <property type="component" value="Chromosome I"/>
</dbReference>
<proteinExistence type="predicted"/>
<accession>A0A060RD66</accession>
<name>A0A060RD66_9BACT</name>
<keyword evidence="2" id="KW-1185">Reference proteome</keyword>
<reference evidence="1 2" key="1">
    <citation type="journal article" date="2015" name="Genome Announc.">
        <title>Complete Genome Sequence of the Novel Leech Symbiont Mucinivorans hirudinis M3T.</title>
        <authorList>
            <person name="Nelson M.C."/>
            <person name="Bomar L."/>
            <person name="Graf J."/>
        </authorList>
    </citation>
    <scope>NUCLEOTIDE SEQUENCE [LARGE SCALE GENOMIC DNA]</scope>
    <source>
        <strain evidence="2">M3</strain>
    </source>
</reference>
<gene>
    <name evidence="1" type="ORF">BN938_1462</name>
</gene>
<sequence length="109" mass="12061">MVVTNDLSHNIEVLSIDYELFRGKQKLGVGSLDGKITIARKSSREYEVPLRLVLEKGLLSKIPALLADHSPLELQAVILVKTGLLKKRIKFTQIFSGEALGELFPSFGL</sequence>
<evidence type="ECO:0000313" key="1">
    <source>
        <dbReference type="EMBL" id="CDN31549.1"/>
    </source>
</evidence>
<dbReference type="Gene3D" id="2.60.40.1820">
    <property type="match status" value="1"/>
</dbReference>
<evidence type="ECO:0008006" key="3">
    <source>
        <dbReference type="Google" id="ProtNLM"/>
    </source>
</evidence>
<dbReference type="KEGG" id="rbc:BN938_1462"/>
<organism evidence="1 2">
    <name type="scientific">Mucinivorans hirudinis</name>
    <dbReference type="NCBI Taxonomy" id="1433126"/>
    <lineage>
        <taxon>Bacteria</taxon>
        <taxon>Pseudomonadati</taxon>
        <taxon>Bacteroidota</taxon>
        <taxon>Bacteroidia</taxon>
        <taxon>Bacteroidales</taxon>
        <taxon>Rikenellaceae</taxon>
        <taxon>Mucinivorans</taxon>
    </lineage>
</organism>
<dbReference type="SUPFAM" id="SSF117070">
    <property type="entry name" value="LEA14-like"/>
    <property type="match status" value="1"/>
</dbReference>
<dbReference type="AlphaFoldDB" id="A0A060RD66"/>
<dbReference type="EMBL" id="HG934468">
    <property type="protein sequence ID" value="CDN31549.1"/>
    <property type="molecule type" value="Genomic_DNA"/>
</dbReference>
<evidence type="ECO:0000313" key="2">
    <source>
        <dbReference type="Proteomes" id="UP000027616"/>
    </source>
</evidence>
<dbReference type="HOGENOM" id="CLU_2180885_0_0_10"/>
<dbReference type="STRING" id="1433126.BN938_1462"/>